<reference evidence="1 2" key="1">
    <citation type="submission" date="2020-01" db="EMBL/GenBank/DDBJ databases">
        <title>Natronorubrum sp. JWXQ-INN 674 isolated from Inner Mongolia Autonomous Region of China.</title>
        <authorList>
            <person name="Xue Q."/>
        </authorList>
    </citation>
    <scope>NUCLEOTIDE SEQUENCE [LARGE SCALE GENOMIC DNA]</scope>
    <source>
        <strain evidence="1 2">JWXQ-INN-674</strain>
    </source>
</reference>
<organism evidence="1 2">
    <name type="scientific">Natronorubrum halalkaliphilum</name>
    <dbReference type="NCBI Taxonomy" id="2691917"/>
    <lineage>
        <taxon>Archaea</taxon>
        <taxon>Methanobacteriati</taxon>
        <taxon>Methanobacteriota</taxon>
        <taxon>Stenosarchaea group</taxon>
        <taxon>Halobacteria</taxon>
        <taxon>Halobacteriales</taxon>
        <taxon>Natrialbaceae</taxon>
        <taxon>Natronorubrum</taxon>
    </lineage>
</organism>
<evidence type="ECO:0000313" key="2">
    <source>
        <dbReference type="Proteomes" id="UP000434101"/>
    </source>
</evidence>
<keyword evidence="2" id="KW-1185">Reference proteome</keyword>
<protein>
    <submittedName>
        <fullName evidence="1">Uncharacterized protein</fullName>
    </submittedName>
</protein>
<gene>
    <name evidence="1" type="ORF">GS429_21245</name>
</gene>
<dbReference type="Proteomes" id="UP000434101">
    <property type="component" value="Unassembled WGS sequence"/>
</dbReference>
<dbReference type="RefSeq" id="WP_160067955.1">
    <property type="nucleotide sequence ID" value="NZ_WUYX01000071.1"/>
</dbReference>
<proteinExistence type="predicted"/>
<dbReference type="OrthoDB" id="315046at2157"/>
<accession>A0A6B0VUX9</accession>
<dbReference type="EMBL" id="WUYX01000071">
    <property type="protein sequence ID" value="MXV64552.1"/>
    <property type="molecule type" value="Genomic_DNA"/>
</dbReference>
<dbReference type="AlphaFoldDB" id="A0A6B0VUX9"/>
<sequence>MTRGLEPTEEYDGSITVRLLTDESRTEELSCSSYEDAIELVKRHRESVTVAKIVARDDAVVFTSAEMAIDDWEQAWKREKRRLSVHVEPHDCPHDSISCFADDLCLDCQIDAVRDRD</sequence>
<name>A0A6B0VUX9_9EURY</name>
<evidence type="ECO:0000313" key="1">
    <source>
        <dbReference type="EMBL" id="MXV64552.1"/>
    </source>
</evidence>
<comment type="caution">
    <text evidence="1">The sequence shown here is derived from an EMBL/GenBank/DDBJ whole genome shotgun (WGS) entry which is preliminary data.</text>
</comment>